<evidence type="ECO:0000256" key="2">
    <source>
        <dbReference type="ARBA" id="ARBA00022896"/>
    </source>
</evidence>
<sequence length="264" mass="30016">MSIVGSSISQLCTMLKIIMTHPPLRVQSLSDSGITEIPKRYVKPPKDRPISSKACRNCGFFQVVNHGVPPELMDQAREVWREFFHKPMKMKQCYANSPKTYEGYGSRLAVEKGVILDWSDYYFLHYLPCSFKDHQQWPALPVSLREVIEEFSKQVMNFGGHLMKVLSANLGLRENYLENAFGGGEDIGACLRVNFYPKCPQPDLTLGLSPHSNPGGLTFLLPDQHLAGLQVRRNSNWITVKPAPHAFTNSVRYNYLGRRRPVFD</sequence>
<dbReference type="GO" id="GO:0016706">
    <property type="term" value="F:2-oxoglutarate-dependent dioxygenase activity"/>
    <property type="evidence" value="ECO:0007669"/>
    <property type="project" value="UniProtKB-ARBA"/>
</dbReference>
<evidence type="ECO:0000313" key="7">
    <source>
        <dbReference type="EMBL" id="KAK4351357.1"/>
    </source>
</evidence>
<dbReference type="SUPFAM" id="SSF51197">
    <property type="entry name" value="Clavaminate synthase-like"/>
    <property type="match status" value="1"/>
</dbReference>
<dbReference type="GO" id="GO:0031418">
    <property type="term" value="F:L-ascorbic acid binding"/>
    <property type="evidence" value="ECO:0007669"/>
    <property type="project" value="UniProtKB-KW"/>
</dbReference>
<dbReference type="Pfam" id="PF14226">
    <property type="entry name" value="DIOX_N"/>
    <property type="match status" value="1"/>
</dbReference>
<dbReference type="EMBL" id="JAVYJV010000016">
    <property type="protein sequence ID" value="KAK4351357.1"/>
    <property type="molecule type" value="Genomic_DNA"/>
</dbReference>
<dbReference type="Proteomes" id="UP001291623">
    <property type="component" value="Unassembled WGS sequence"/>
</dbReference>
<evidence type="ECO:0000256" key="3">
    <source>
        <dbReference type="ARBA" id="ARBA00023002"/>
    </source>
</evidence>
<keyword evidence="4" id="KW-0408">Iron</keyword>
<organism evidence="7 8">
    <name type="scientific">Anisodus tanguticus</name>
    <dbReference type="NCBI Taxonomy" id="243964"/>
    <lineage>
        <taxon>Eukaryota</taxon>
        <taxon>Viridiplantae</taxon>
        <taxon>Streptophyta</taxon>
        <taxon>Embryophyta</taxon>
        <taxon>Tracheophyta</taxon>
        <taxon>Spermatophyta</taxon>
        <taxon>Magnoliopsida</taxon>
        <taxon>eudicotyledons</taxon>
        <taxon>Gunneridae</taxon>
        <taxon>Pentapetalae</taxon>
        <taxon>asterids</taxon>
        <taxon>lamiids</taxon>
        <taxon>Solanales</taxon>
        <taxon>Solanaceae</taxon>
        <taxon>Solanoideae</taxon>
        <taxon>Hyoscyameae</taxon>
        <taxon>Anisodus</taxon>
    </lineage>
</organism>
<dbReference type="Gene3D" id="2.60.120.330">
    <property type="entry name" value="B-lactam Antibiotic, Isopenicillin N Synthase, Chain"/>
    <property type="match status" value="1"/>
</dbReference>
<dbReference type="InterPro" id="IPR044861">
    <property type="entry name" value="IPNS-like_FE2OG_OXY"/>
</dbReference>
<keyword evidence="8" id="KW-1185">Reference proteome</keyword>
<dbReference type="InterPro" id="IPR050295">
    <property type="entry name" value="Plant_2OG-oxidoreductases"/>
</dbReference>
<protein>
    <recommendedName>
        <fullName evidence="9">Fe2OG dioxygenase domain-containing protein</fullName>
    </recommendedName>
</protein>
<feature type="domain" description="Non-haem dioxygenase N-terminal" evidence="6">
    <location>
        <begin position="53"/>
        <end position="139"/>
    </location>
</feature>
<keyword evidence="2" id="KW-0847">Vitamin C</keyword>
<feature type="domain" description="Isopenicillin N synthase-like Fe(2+) 2OG dioxygenase" evidence="5">
    <location>
        <begin position="189"/>
        <end position="248"/>
    </location>
</feature>
<proteinExistence type="predicted"/>
<evidence type="ECO:0000259" key="6">
    <source>
        <dbReference type="Pfam" id="PF14226"/>
    </source>
</evidence>
<name>A0AAE1RI47_9SOLA</name>
<reference evidence="7" key="1">
    <citation type="submission" date="2023-12" db="EMBL/GenBank/DDBJ databases">
        <title>Genome assembly of Anisodus tanguticus.</title>
        <authorList>
            <person name="Wang Y.-J."/>
        </authorList>
    </citation>
    <scope>NUCLEOTIDE SEQUENCE</scope>
    <source>
        <strain evidence="7">KB-2021</strain>
        <tissue evidence="7">Leaf</tissue>
    </source>
</reference>
<gene>
    <name evidence="7" type="ORF">RND71_030670</name>
</gene>
<dbReference type="PANTHER" id="PTHR47991">
    <property type="entry name" value="OXOGLUTARATE/IRON-DEPENDENT DIOXYGENASE"/>
    <property type="match status" value="1"/>
</dbReference>
<evidence type="ECO:0000259" key="5">
    <source>
        <dbReference type="Pfam" id="PF03171"/>
    </source>
</evidence>
<dbReference type="Pfam" id="PF03171">
    <property type="entry name" value="2OG-FeII_Oxy"/>
    <property type="match status" value="1"/>
</dbReference>
<keyword evidence="1" id="KW-0479">Metal-binding</keyword>
<dbReference type="InterPro" id="IPR026992">
    <property type="entry name" value="DIOX_N"/>
</dbReference>
<evidence type="ECO:0000256" key="4">
    <source>
        <dbReference type="ARBA" id="ARBA00023004"/>
    </source>
</evidence>
<evidence type="ECO:0000313" key="8">
    <source>
        <dbReference type="Proteomes" id="UP001291623"/>
    </source>
</evidence>
<evidence type="ECO:0000256" key="1">
    <source>
        <dbReference type="ARBA" id="ARBA00022723"/>
    </source>
</evidence>
<accession>A0AAE1RI47</accession>
<dbReference type="GO" id="GO:0046872">
    <property type="term" value="F:metal ion binding"/>
    <property type="evidence" value="ECO:0007669"/>
    <property type="project" value="UniProtKB-KW"/>
</dbReference>
<comment type="caution">
    <text evidence="7">The sequence shown here is derived from an EMBL/GenBank/DDBJ whole genome shotgun (WGS) entry which is preliminary data.</text>
</comment>
<evidence type="ECO:0008006" key="9">
    <source>
        <dbReference type="Google" id="ProtNLM"/>
    </source>
</evidence>
<dbReference type="AlphaFoldDB" id="A0AAE1RI47"/>
<dbReference type="InterPro" id="IPR027443">
    <property type="entry name" value="IPNS-like_sf"/>
</dbReference>
<keyword evidence="3" id="KW-0560">Oxidoreductase</keyword>